<dbReference type="STRING" id="216903.SAMN05444371_1172"/>
<proteinExistence type="predicted"/>
<organism evidence="2 3">
    <name type="scientific">Epilithonimonas mollis</name>
    <dbReference type="NCBI Taxonomy" id="216903"/>
    <lineage>
        <taxon>Bacteria</taxon>
        <taxon>Pseudomonadati</taxon>
        <taxon>Bacteroidota</taxon>
        <taxon>Flavobacteriia</taxon>
        <taxon>Flavobacteriales</taxon>
        <taxon>Weeksellaceae</taxon>
        <taxon>Chryseobacterium group</taxon>
        <taxon>Epilithonimonas</taxon>
    </lineage>
</organism>
<reference evidence="3" key="1">
    <citation type="submission" date="2016-11" db="EMBL/GenBank/DDBJ databases">
        <authorList>
            <person name="Varghese N."/>
            <person name="Submissions S."/>
        </authorList>
    </citation>
    <scope>NUCLEOTIDE SEQUENCE [LARGE SCALE GENOMIC DNA]</scope>
    <source>
        <strain evidence="3">DSM 18016</strain>
    </source>
</reference>
<dbReference type="GO" id="GO:0016462">
    <property type="term" value="F:pyrophosphatase activity"/>
    <property type="evidence" value="ECO:0007669"/>
    <property type="project" value="TreeGrafter"/>
</dbReference>
<evidence type="ECO:0000313" key="3">
    <source>
        <dbReference type="Proteomes" id="UP000184498"/>
    </source>
</evidence>
<dbReference type="Gene3D" id="3.30.420.150">
    <property type="entry name" value="Exopolyphosphatase. Domain 2"/>
    <property type="match status" value="1"/>
</dbReference>
<gene>
    <name evidence="2" type="ORF">SAMN05444371_1172</name>
</gene>
<dbReference type="OrthoDB" id="9814545at2"/>
<evidence type="ECO:0000313" key="2">
    <source>
        <dbReference type="EMBL" id="SHK08858.1"/>
    </source>
</evidence>
<feature type="domain" description="Ppx/GppA phosphatase N-terminal" evidence="1">
    <location>
        <begin position="32"/>
        <end position="285"/>
    </location>
</feature>
<dbReference type="Gene3D" id="3.30.420.40">
    <property type="match status" value="1"/>
</dbReference>
<protein>
    <submittedName>
        <fullName evidence="2">Exopolyphosphatase / guanosine-5'-triphosphate,3'-diphosphate pyrophosphatase</fullName>
    </submittedName>
</protein>
<sequence>MIIAAIDIGSNAARLLINEVKETRGKAEFTKLNLLRIPLRLGFDVFRNGEIGTERKQMVISTMKIFSQLMTMYKVEHYRACATSAMRDAKNGQEIINIVKEQADINIEIITGDEEATLIYENHVAEGLDKDFAYLYVDVGGGSTELTFYENSKMKYEHSFNIGTIRLLNGLVSPAIWEEMKCEIQDKIKSKKPVLAIGSGGNINKIFSLSKTKDGKPMPVSVIKKYLKEMQNLSVEERMHLYQFREDRADVIVPALQIFNNVMTWAEIKHIYVPKISVADGLVKSIYYNLKKKKSTSHSQSQ</sequence>
<name>A0A1M6PLQ5_9FLAO</name>
<dbReference type="Proteomes" id="UP000184498">
    <property type="component" value="Unassembled WGS sequence"/>
</dbReference>
<dbReference type="InterPro" id="IPR050273">
    <property type="entry name" value="GppA/Ppx_hydrolase"/>
</dbReference>
<accession>A0A1M6PLQ5</accession>
<dbReference type="InterPro" id="IPR043129">
    <property type="entry name" value="ATPase_NBD"/>
</dbReference>
<dbReference type="SUPFAM" id="SSF53067">
    <property type="entry name" value="Actin-like ATPase domain"/>
    <property type="match status" value="2"/>
</dbReference>
<dbReference type="PANTHER" id="PTHR30005">
    <property type="entry name" value="EXOPOLYPHOSPHATASE"/>
    <property type="match status" value="1"/>
</dbReference>
<dbReference type="Pfam" id="PF02541">
    <property type="entry name" value="Ppx-GppA"/>
    <property type="match status" value="1"/>
</dbReference>
<dbReference type="CDD" id="cd24006">
    <property type="entry name" value="ASKHA_NBD_PPX_GppA"/>
    <property type="match status" value="1"/>
</dbReference>
<keyword evidence="3" id="KW-1185">Reference proteome</keyword>
<dbReference type="EMBL" id="FRAM01000001">
    <property type="protein sequence ID" value="SHK08858.1"/>
    <property type="molecule type" value="Genomic_DNA"/>
</dbReference>
<evidence type="ECO:0000259" key="1">
    <source>
        <dbReference type="Pfam" id="PF02541"/>
    </source>
</evidence>
<dbReference type="RefSeq" id="WP_072996838.1">
    <property type="nucleotide sequence ID" value="NZ_FRAM01000001.1"/>
</dbReference>
<dbReference type="PANTHER" id="PTHR30005:SF0">
    <property type="entry name" value="RETROGRADE REGULATION PROTEIN 2"/>
    <property type="match status" value="1"/>
</dbReference>
<dbReference type="InterPro" id="IPR003695">
    <property type="entry name" value="Ppx_GppA_N"/>
</dbReference>
<dbReference type="AlphaFoldDB" id="A0A1M6PLQ5"/>